<comment type="catalytic activity">
    <reaction evidence="7 8">
        <text>uroporphyrinogen III + 4 H(+) = coproporphyrinogen III + 4 CO2</text>
        <dbReference type="Rhea" id="RHEA:19865"/>
        <dbReference type="ChEBI" id="CHEBI:15378"/>
        <dbReference type="ChEBI" id="CHEBI:16526"/>
        <dbReference type="ChEBI" id="CHEBI:57308"/>
        <dbReference type="ChEBI" id="CHEBI:57309"/>
        <dbReference type="EC" id="4.1.1.37"/>
    </reaction>
</comment>
<protein>
    <recommendedName>
        <fullName evidence="3 7">Uroporphyrinogen decarboxylase</fullName>
        <shortName evidence="7">UPD</shortName>
        <shortName evidence="7">URO-D</shortName>
        <ecNumber evidence="3 7">4.1.1.37</ecNumber>
    </recommendedName>
</protein>
<dbReference type="NCBIfam" id="TIGR01464">
    <property type="entry name" value="hemE"/>
    <property type="match status" value="1"/>
</dbReference>
<dbReference type="PROSITE" id="PS00907">
    <property type="entry name" value="UROD_2"/>
    <property type="match status" value="1"/>
</dbReference>
<proteinExistence type="inferred from homology"/>
<evidence type="ECO:0000256" key="6">
    <source>
        <dbReference type="ARBA" id="ARBA00023244"/>
    </source>
</evidence>
<evidence type="ECO:0000256" key="4">
    <source>
        <dbReference type="ARBA" id="ARBA00022793"/>
    </source>
</evidence>
<keyword evidence="13" id="KW-1185">Reference proteome</keyword>
<reference evidence="12 13" key="1">
    <citation type="journal article" date="2017" name="Front. Microbiol.">
        <title>Genome of Ca. Pandoraea novymonadis, an Endosymbiotic Bacterium of the Trypanosomatid Novymonas esmeraldas.</title>
        <authorList>
            <person name="Kostygov A.Y."/>
            <person name="Butenko A."/>
            <person name="Nenarokova A."/>
            <person name="Tashyreva D."/>
            <person name="Flegontov P."/>
            <person name="Lukes J."/>
            <person name="Yurchenko V."/>
        </authorList>
    </citation>
    <scope>NUCLEOTIDE SEQUENCE [LARGE SCALE GENOMIC DNA]</scope>
    <source>
        <strain evidence="12 13">E262</strain>
    </source>
</reference>
<feature type="site" description="Transition state stabilizer" evidence="7">
    <location>
        <position position="64"/>
    </location>
</feature>
<dbReference type="InterPro" id="IPR038071">
    <property type="entry name" value="UROD/MetE-like_sf"/>
</dbReference>
<comment type="function">
    <text evidence="7">Catalyzes the decarboxylation of four acetate groups of uroporphyrinogen-III to yield coproporphyrinogen-III.</text>
</comment>
<dbReference type="Pfam" id="PF01208">
    <property type="entry name" value="URO-D"/>
    <property type="match status" value="1"/>
</dbReference>
<sequence length="342" mass="37783">MRQPTEYTPIWLMRQAGRYLTEYKSTRARAGSFLALAKNPTFATEVTLQPLARFPLDAAILFSDILTIPDAMGLGLSFEAGEGPRFSNPLRDEADILKLTTPDLNKLRYVFDAVSEIRKALEGRVPLIGFSGSPWTLACYMVEGAGSTDLRTVKTMVYKRPDLMMHILETNAQAVGAYLNAQIEAGAQTVMVFDTWGGALADGIYQRFSLNYMQKALSNVHREWEGIRIPHIVFTKGGGQWLEDIAQTGPDAIGLDWTINLANARQQVGDRCALQGNFDPTAMLAPPEAIRAEARRLLNAYGNAPGHVFNLGHGISQFTPPENVVALVDEVHSFSRKLRQTL</sequence>
<dbReference type="CDD" id="cd00717">
    <property type="entry name" value="URO-D"/>
    <property type="match status" value="1"/>
</dbReference>
<evidence type="ECO:0000256" key="2">
    <source>
        <dbReference type="ARBA" id="ARBA00009935"/>
    </source>
</evidence>
<dbReference type="PROSITE" id="PS00906">
    <property type="entry name" value="UROD_1"/>
    <property type="match status" value="1"/>
</dbReference>
<dbReference type="InterPro" id="IPR000257">
    <property type="entry name" value="Uroporphyrinogen_deCOase"/>
</dbReference>
<dbReference type="Gene3D" id="3.20.20.210">
    <property type="match status" value="1"/>
</dbReference>
<evidence type="ECO:0000256" key="8">
    <source>
        <dbReference type="RuleBase" id="RU000554"/>
    </source>
</evidence>
<comment type="pathway">
    <text evidence="1 7 8">Porphyrin-containing compound metabolism; protoporphyrin-IX biosynthesis; coproporphyrinogen-III from 5-aminolevulinate: step 4/4.</text>
</comment>
<keyword evidence="7" id="KW-0963">Cytoplasm</keyword>
<dbReference type="InterPro" id="IPR006361">
    <property type="entry name" value="Uroporphyrinogen_deCO2ase_HemE"/>
</dbReference>
<feature type="binding site" evidence="7">
    <location>
        <position position="313"/>
    </location>
    <ligand>
        <name>substrate</name>
    </ligand>
</feature>
<dbReference type="PANTHER" id="PTHR21091:SF169">
    <property type="entry name" value="UROPORPHYRINOGEN DECARBOXYLASE"/>
    <property type="match status" value="1"/>
</dbReference>
<evidence type="ECO:0000256" key="1">
    <source>
        <dbReference type="ARBA" id="ARBA00004804"/>
    </source>
</evidence>
<feature type="binding site" evidence="7">
    <location>
        <position position="195"/>
    </location>
    <ligand>
        <name>substrate</name>
    </ligand>
</feature>
<accession>A0ABX5FFF8</accession>
<evidence type="ECO:0000256" key="5">
    <source>
        <dbReference type="ARBA" id="ARBA00023239"/>
    </source>
</evidence>
<evidence type="ECO:0000259" key="10">
    <source>
        <dbReference type="PROSITE" id="PS00906"/>
    </source>
</evidence>
<dbReference type="EMBL" id="MUHY01000001">
    <property type="protein sequence ID" value="PSB92454.1"/>
    <property type="molecule type" value="Genomic_DNA"/>
</dbReference>
<keyword evidence="6 7" id="KW-0627">Porphyrin biosynthesis</keyword>
<dbReference type="SUPFAM" id="SSF51726">
    <property type="entry name" value="UROD/MetE-like"/>
    <property type="match status" value="1"/>
</dbReference>
<comment type="subcellular location">
    <subcellularLocation>
        <location evidence="7">Cytoplasm</location>
    </subcellularLocation>
</comment>
<comment type="similarity">
    <text evidence="2 7 9">Belongs to the uroporphyrinogen decarboxylase family.</text>
</comment>
<feature type="binding site" evidence="7">
    <location>
        <position position="64"/>
    </location>
    <ligand>
        <name>substrate</name>
    </ligand>
</feature>
<gene>
    <name evidence="7 12" type="primary">hemE</name>
    <name evidence="12" type="ORF">BZL35_00697</name>
</gene>
<comment type="caution">
    <text evidence="12">The sequence shown here is derived from an EMBL/GenBank/DDBJ whole genome shotgun (WGS) entry which is preliminary data.</text>
</comment>
<feature type="domain" description="Uroporphyrinogen decarboxylase (URO-D)" evidence="11">
    <location>
        <begin position="128"/>
        <end position="144"/>
    </location>
</feature>
<organism evidence="12 13">
    <name type="scientific">Candidatus Pandoraea novymonadis</name>
    <dbReference type="NCBI Taxonomy" id="1808959"/>
    <lineage>
        <taxon>Bacteria</taxon>
        <taxon>Pseudomonadati</taxon>
        <taxon>Pseudomonadota</taxon>
        <taxon>Betaproteobacteria</taxon>
        <taxon>Burkholderiales</taxon>
        <taxon>Burkholderiaceae</taxon>
        <taxon>Pandoraea</taxon>
    </lineage>
</organism>
<comment type="subunit">
    <text evidence="7">Homodimer.</text>
</comment>
<keyword evidence="4 7" id="KW-0210">Decarboxylase</keyword>
<comment type="caution">
    <text evidence="7">Lacks conserved residue(s) required for the propagation of feature annotation.</text>
</comment>
<dbReference type="Proteomes" id="UP000242660">
    <property type="component" value="Unassembled WGS sequence"/>
</dbReference>
<feature type="binding site" evidence="7">
    <location>
        <begin position="14"/>
        <end position="18"/>
    </location>
    <ligand>
        <name>substrate</name>
    </ligand>
</feature>
<evidence type="ECO:0000313" key="13">
    <source>
        <dbReference type="Proteomes" id="UP000242660"/>
    </source>
</evidence>
<dbReference type="EC" id="4.1.1.37" evidence="3 7"/>
<evidence type="ECO:0000313" key="12">
    <source>
        <dbReference type="EMBL" id="PSB92454.1"/>
    </source>
</evidence>
<name>A0ABX5FFF8_9BURK</name>
<dbReference type="PANTHER" id="PTHR21091">
    <property type="entry name" value="METHYLTETRAHYDROFOLATE:HOMOCYSTEINE METHYLTRANSFERASE RELATED"/>
    <property type="match status" value="1"/>
</dbReference>
<evidence type="ECO:0000256" key="7">
    <source>
        <dbReference type="HAMAP-Rule" id="MF_00218"/>
    </source>
</evidence>
<feature type="binding site" evidence="7">
    <location>
        <position position="140"/>
    </location>
    <ligand>
        <name>substrate</name>
    </ligand>
</feature>
<evidence type="ECO:0000259" key="11">
    <source>
        <dbReference type="PROSITE" id="PS00907"/>
    </source>
</evidence>
<keyword evidence="5 7" id="KW-0456">Lyase</keyword>
<evidence type="ECO:0000256" key="9">
    <source>
        <dbReference type="RuleBase" id="RU004169"/>
    </source>
</evidence>
<feature type="domain" description="Uroporphyrinogen decarboxylase (URO-D)" evidence="10">
    <location>
        <begin position="9"/>
        <end position="18"/>
    </location>
</feature>
<dbReference type="HAMAP" id="MF_00218">
    <property type="entry name" value="URO_D"/>
    <property type="match status" value="1"/>
</dbReference>
<evidence type="ECO:0000256" key="3">
    <source>
        <dbReference type="ARBA" id="ARBA00012288"/>
    </source>
</evidence>